<reference evidence="3" key="1">
    <citation type="journal article" date="2019" name="Int. J. Syst. Evol. Microbiol.">
        <title>The Global Catalogue of Microorganisms (GCM) 10K type strain sequencing project: providing services to taxonomists for standard genome sequencing and annotation.</title>
        <authorList>
            <consortium name="The Broad Institute Genomics Platform"/>
            <consortium name="The Broad Institute Genome Sequencing Center for Infectious Disease"/>
            <person name="Wu L."/>
            <person name="Ma J."/>
        </authorList>
    </citation>
    <scope>NUCLEOTIDE SEQUENCE [LARGE SCALE GENOMIC DNA]</scope>
    <source>
        <strain evidence="3">CGMCC 1.18578</strain>
    </source>
</reference>
<dbReference type="InterPro" id="IPR011050">
    <property type="entry name" value="Pectin_lyase_fold/virulence"/>
</dbReference>
<dbReference type="Gene3D" id="2.160.20.10">
    <property type="entry name" value="Single-stranded right-handed beta-helix, Pectin lyase-like"/>
    <property type="match status" value="1"/>
</dbReference>
<sequence length="429" mass="46646">MDYYVSLNGEDRNSGKSPQEAWSTIDRVNEEKYNSGDRILFEGGKSFAGTVRIKDVTAEEPVVICSFGDDRALIDGGAGSGIVVDRCNGVRITSIDVRGAGRNAGNRQGVGIGLIDSSQIDIDQVRATGFQKAGVAIDGCSHIRLTHVLAQENGYAGITTFGRRSHEIYIGYCKAINNPGDPTITDNHSGSGIVLFNVQDAMVEYCEAAENGWDMQQINSNGPVGIWTACGADRVTIQYCISHHNRSPQRDGGGFDFDGGTTNSLMQFNYAYENNGCGYLLCQYGGGDPVVNNTIRYCISENDGQGDHNSGIYTYLADGRIYDCDIHNNVIYNEHGRGCVVGAMPDSRFSNNIFILKGSGVHVKEAEFGSFQGNVYRTIDGPTMMDETGTLSAEPEMLKELEKVWAMRVESPLRQTGLHLNKTFGVQAE</sequence>
<evidence type="ECO:0000313" key="2">
    <source>
        <dbReference type="EMBL" id="MFC5532034.1"/>
    </source>
</evidence>
<dbReference type="InterPro" id="IPR039448">
    <property type="entry name" value="Beta_helix"/>
</dbReference>
<accession>A0ABW0R464</accession>
<feature type="domain" description="Right handed beta helix" evidence="1">
    <location>
        <begin position="81"/>
        <end position="295"/>
    </location>
</feature>
<name>A0ABW0R464_9BACL</name>
<gene>
    <name evidence="2" type="ORF">ACFPQ4_21670</name>
</gene>
<dbReference type="Pfam" id="PF13229">
    <property type="entry name" value="Beta_helix"/>
    <property type="match status" value="1"/>
</dbReference>
<protein>
    <submittedName>
        <fullName evidence="2">Right-handed parallel beta-helix repeat-containing protein</fullName>
    </submittedName>
</protein>
<dbReference type="RefSeq" id="WP_378114005.1">
    <property type="nucleotide sequence ID" value="NZ_JBHSNC010000057.1"/>
</dbReference>
<proteinExistence type="predicted"/>
<dbReference type="InterPro" id="IPR012334">
    <property type="entry name" value="Pectin_lyas_fold"/>
</dbReference>
<dbReference type="InterPro" id="IPR006626">
    <property type="entry name" value="PbH1"/>
</dbReference>
<dbReference type="SUPFAM" id="SSF51126">
    <property type="entry name" value="Pectin lyase-like"/>
    <property type="match status" value="1"/>
</dbReference>
<comment type="caution">
    <text evidence="2">The sequence shown here is derived from an EMBL/GenBank/DDBJ whole genome shotgun (WGS) entry which is preliminary data.</text>
</comment>
<dbReference type="Proteomes" id="UP001596108">
    <property type="component" value="Unassembled WGS sequence"/>
</dbReference>
<evidence type="ECO:0000259" key="1">
    <source>
        <dbReference type="Pfam" id="PF13229"/>
    </source>
</evidence>
<keyword evidence="3" id="KW-1185">Reference proteome</keyword>
<organism evidence="2 3">
    <name type="scientific">Cohnella yongneupensis</name>
    <dbReference type="NCBI Taxonomy" id="425006"/>
    <lineage>
        <taxon>Bacteria</taxon>
        <taxon>Bacillati</taxon>
        <taxon>Bacillota</taxon>
        <taxon>Bacilli</taxon>
        <taxon>Bacillales</taxon>
        <taxon>Paenibacillaceae</taxon>
        <taxon>Cohnella</taxon>
    </lineage>
</organism>
<evidence type="ECO:0000313" key="3">
    <source>
        <dbReference type="Proteomes" id="UP001596108"/>
    </source>
</evidence>
<dbReference type="EMBL" id="JBHSNC010000057">
    <property type="protein sequence ID" value="MFC5532034.1"/>
    <property type="molecule type" value="Genomic_DNA"/>
</dbReference>
<dbReference type="SMART" id="SM00710">
    <property type="entry name" value="PbH1"/>
    <property type="match status" value="7"/>
</dbReference>